<feature type="transmembrane region" description="Helical" evidence="7">
    <location>
        <begin position="725"/>
        <end position="748"/>
    </location>
</feature>
<comment type="subcellular location">
    <subcellularLocation>
        <location evidence="1">Membrane</location>
    </subcellularLocation>
</comment>
<dbReference type="InParanoid" id="A0A152A5E3"/>
<dbReference type="PANTHER" id="PTHR11923">
    <property type="entry name" value="SCAVENGER RECEPTOR CLASS B TYPE-1 SR-B1"/>
    <property type="match status" value="1"/>
</dbReference>
<keyword evidence="3 7" id="KW-0812">Transmembrane</keyword>
<sequence length="764" mass="86308">MDVRRKRLLISFILGLCLIGGGVAVWYAVDGVVHTQVVSASVTLPQNDKTEVINPWTRFSGNQHDKNNYRLYQYYVYNLTNPVEVTQGAYPEFVELGPYHYNYIYKRIIINVTDDKQVVAFKMWKRYFPITNHTEARNPYTDVIYHFNIAYAAMVQTAGGEIKLGMALGAGTINQIFTTLNKTRFQMTAASAAIPSVFNAIYASLPNDAIRYATWLGPLSGKVIALGNYTIYDYDVSKADVTMLQFNMLMDPTFPLSFRNPNTTTTGFMVWYQALHNATIKAGLKQTVTTSVGISDETFDKIFNWYSNFRMTVAIPKLLSSNPNCVNVNCTRYDMPYLQWGSASGLLKGASIKLFQPTLPGIPEFGIKQNYTISLAATKRLFQPNSTINIVTPKGIGTLFALTANQNSTAIAGASAMTLTLDDCVQLSKYMHYMIKNFTWPTIIALNGGPFTKHTVNEFIFNSQDPILKILYPKNPEKWRSSPLKNITTQEKAMAELPTDLSYTGKNDSKMIHRPLTFHGNSTLAYGVPIKIEGHNSENIGPFYLDDAEDDSPPVTLFSEEYARPLHMFKEHKGKFHKLTYHRYRMSDSDWAVNSTMMIPIDHLMNMTRVMGVPLYMSKPRLKGVNEKYFHRAGLNNLINATEDNDVYGDYEPKTGKAIRGRYSIQVNYYVEPVNGSTTSPLFNYLNNMTSDVIYPLVWSKNDNEATQKQVNVITTSYTVDTVRYVLTIVFIVIGGLMVLLSAALFIIDYFTEKGYMRGDQLVE</sequence>
<organism evidence="8 9">
    <name type="scientific">Tieghemostelium lacteum</name>
    <name type="common">Slime mold</name>
    <name type="synonym">Dictyostelium lacteum</name>
    <dbReference type="NCBI Taxonomy" id="361077"/>
    <lineage>
        <taxon>Eukaryota</taxon>
        <taxon>Amoebozoa</taxon>
        <taxon>Evosea</taxon>
        <taxon>Eumycetozoa</taxon>
        <taxon>Dictyostelia</taxon>
        <taxon>Dictyosteliales</taxon>
        <taxon>Raperosteliaceae</taxon>
        <taxon>Tieghemostelium</taxon>
    </lineage>
</organism>
<dbReference type="STRING" id="361077.A0A152A5E3"/>
<evidence type="ECO:0000256" key="7">
    <source>
        <dbReference type="SAM" id="Phobius"/>
    </source>
</evidence>
<accession>A0A152A5E3</accession>
<dbReference type="InterPro" id="IPR002159">
    <property type="entry name" value="CD36_fam"/>
</dbReference>
<keyword evidence="9" id="KW-1185">Reference proteome</keyword>
<evidence type="ECO:0000256" key="5">
    <source>
        <dbReference type="ARBA" id="ARBA00023136"/>
    </source>
</evidence>
<name>A0A152A5E3_TIELA</name>
<gene>
    <name evidence="8" type="ORF">DLAC_01433</name>
</gene>
<protein>
    <submittedName>
        <fullName evidence="8">Lysosomal integral membrane protein II</fullName>
    </submittedName>
</protein>
<dbReference type="EMBL" id="LODT01000006">
    <property type="protein sequence ID" value="KYR01452.1"/>
    <property type="molecule type" value="Genomic_DNA"/>
</dbReference>
<dbReference type="GO" id="GO:0006911">
    <property type="term" value="P:phagocytosis, engulfment"/>
    <property type="evidence" value="ECO:0007669"/>
    <property type="project" value="TreeGrafter"/>
</dbReference>
<dbReference type="GO" id="GO:0005044">
    <property type="term" value="F:scavenger receptor activity"/>
    <property type="evidence" value="ECO:0007669"/>
    <property type="project" value="TreeGrafter"/>
</dbReference>
<dbReference type="PANTHER" id="PTHR11923:SF102">
    <property type="entry name" value="LYSOSOME MEMBRANE PROTEIN 2-B"/>
    <property type="match status" value="1"/>
</dbReference>
<evidence type="ECO:0000256" key="3">
    <source>
        <dbReference type="ARBA" id="ARBA00022692"/>
    </source>
</evidence>
<proteinExistence type="inferred from homology"/>
<comment type="caution">
    <text evidence="8">The sequence shown here is derived from an EMBL/GenBank/DDBJ whole genome shotgun (WGS) entry which is preliminary data.</text>
</comment>
<keyword evidence="4 7" id="KW-1133">Transmembrane helix</keyword>
<dbReference type="GO" id="GO:0012506">
    <property type="term" value="C:vesicle membrane"/>
    <property type="evidence" value="ECO:0007669"/>
    <property type="project" value="TreeGrafter"/>
</dbReference>
<evidence type="ECO:0000256" key="4">
    <source>
        <dbReference type="ARBA" id="ARBA00022989"/>
    </source>
</evidence>
<evidence type="ECO:0000256" key="2">
    <source>
        <dbReference type="ARBA" id="ARBA00010532"/>
    </source>
</evidence>
<keyword evidence="5 7" id="KW-0472">Membrane</keyword>
<dbReference type="PRINTS" id="PR01609">
    <property type="entry name" value="CD36FAMILY"/>
</dbReference>
<evidence type="ECO:0000256" key="6">
    <source>
        <dbReference type="ARBA" id="ARBA00023180"/>
    </source>
</evidence>
<dbReference type="GO" id="GO:0045335">
    <property type="term" value="C:phagocytic vesicle"/>
    <property type="evidence" value="ECO:0007669"/>
    <property type="project" value="TreeGrafter"/>
</dbReference>
<dbReference type="AlphaFoldDB" id="A0A152A5E3"/>
<evidence type="ECO:0000313" key="8">
    <source>
        <dbReference type="EMBL" id="KYR01452.1"/>
    </source>
</evidence>
<dbReference type="Proteomes" id="UP000076078">
    <property type="component" value="Unassembled WGS sequence"/>
</dbReference>
<reference evidence="8 9" key="1">
    <citation type="submission" date="2015-12" db="EMBL/GenBank/DDBJ databases">
        <title>Dictyostelia acquired genes for synthesis and detection of signals that induce cell-type specialization by lateral gene transfer from prokaryotes.</title>
        <authorList>
            <person name="Gloeckner G."/>
            <person name="Schaap P."/>
        </authorList>
    </citation>
    <scope>NUCLEOTIDE SEQUENCE [LARGE SCALE GENOMIC DNA]</scope>
    <source>
        <strain evidence="8 9">TK</strain>
    </source>
</reference>
<comment type="similarity">
    <text evidence="2">Belongs to the CD36 family.</text>
</comment>
<dbReference type="OrthoDB" id="18585at2759"/>
<dbReference type="Pfam" id="PF01130">
    <property type="entry name" value="CD36"/>
    <property type="match status" value="2"/>
</dbReference>
<evidence type="ECO:0000256" key="1">
    <source>
        <dbReference type="ARBA" id="ARBA00004370"/>
    </source>
</evidence>
<keyword evidence="6" id="KW-0325">Glycoprotein</keyword>
<evidence type="ECO:0000313" key="9">
    <source>
        <dbReference type="Proteomes" id="UP000076078"/>
    </source>
</evidence>